<accession>A0A7J0FXR6</accession>
<dbReference type="EMBL" id="BJWL01000016">
    <property type="protein sequence ID" value="GFZ03475.1"/>
    <property type="molecule type" value="Genomic_DNA"/>
</dbReference>
<proteinExistence type="predicted"/>
<evidence type="ECO:0000313" key="3">
    <source>
        <dbReference type="Proteomes" id="UP000585474"/>
    </source>
</evidence>
<evidence type="ECO:0000256" key="1">
    <source>
        <dbReference type="SAM" id="MobiDB-lite"/>
    </source>
</evidence>
<dbReference type="Proteomes" id="UP000585474">
    <property type="component" value="Unassembled WGS sequence"/>
</dbReference>
<evidence type="ECO:0000313" key="2">
    <source>
        <dbReference type="EMBL" id="GFZ03475.1"/>
    </source>
</evidence>
<protein>
    <submittedName>
        <fullName evidence="2">Uncharacterized protein</fullName>
    </submittedName>
</protein>
<comment type="caution">
    <text evidence="2">The sequence shown here is derived from an EMBL/GenBank/DDBJ whole genome shotgun (WGS) entry which is preliminary data.</text>
</comment>
<dbReference type="AlphaFoldDB" id="A0A7J0FXR6"/>
<keyword evidence="3" id="KW-1185">Reference proteome</keyword>
<organism evidence="2 3">
    <name type="scientific">Actinidia rufa</name>
    <dbReference type="NCBI Taxonomy" id="165716"/>
    <lineage>
        <taxon>Eukaryota</taxon>
        <taxon>Viridiplantae</taxon>
        <taxon>Streptophyta</taxon>
        <taxon>Embryophyta</taxon>
        <taxon>Tracheophyta</taxon>
        <taxon>Spermatophyta</taxon>
        <taxon>Magnoliopsida</taxon>
        <taxon>eudicotyledons</taxon>
        <taxon>Gunneridae</taxon>
        <taxon>Pentapetalae</taxon>
        <taxon>asterids</taxon>
        <taxon>Ericales</taxon>
        <taxon>Actinidiaceae</taxon>
        <taxon>Actinidia</taxon>
    </lineage>
</organism>
<gene>
    <name evidence="2" type="ORF">Acr_16g0000990</name>
</gene>
<sequence>MVTPPIAIPTTSPVDIPDELKVSGGREFDDDGGGGDLEVPGGVADYDSAEVGPRNWTVEGETTKYLEMAAALWSLVEEARETSMELESSAKAKKRSALLEGAEKMLVVEMLQAAVDWTKV</sequence>
<feature type="region of interest" description="Disordered" evidence="1">
    <location>
        <begin position="23"/>
        <end position="48"/>
    </location>
</feature>
<reference evidence="2 3" key="1">
    <citation type="submission" date="2019-07" db="EMBL/GenBank/DDBJ databases">
        <title>De Novo Assembly of kiwifruit Actinidia rufa.</title>
        <authorList>
            <person name="Sugita-Konishi S."/>
            <person name="Sato K."/>
            <person name="Mori E."/>
            <person name="Abe Y."/>
            <person name="Kisaki G."/>
            <person name="Hamano K."/>
            <person name="Suezawa K."/>
            <person name="Otani M."/>
            <person name="Fukuda T."/>
            <person name="Manabe T."/>
            <person name="Gomi K."/>
            <person name="Tabuchi M."/>
            <person name="Akimitsu K."/>
            <person name="Kataoka I."/>
        </authorList>
    </citation>
    <scope>NUCLEOTIDE SEQUENCE [LARGE SCALE GENOMIC DNA]</scope>
    <source>
        <strain evidence="3">cv. Fuchu</strain>
    </source>
</reference>
<name>A0A7J0FXR6_9ERIC</name>